<dbReference type="EMBL" id="BX640450">
    <property type="protein sequence ID" value="CAE34696.1"/>
    <property type="molecule type" value="Genomic_DNA"/>
</dbReference>
<protein>
    <submittedName>
        <fullName evidence="2">Subunit of succinyl-CoA:benzylsuccinate CoA-transferase</fullName>
    </submittedName>
</protein>
<gene>
    <name evidence="2" type="primary">bbsE</name>
    <name evidence="2" type="ordered locus">BB4333</name>
</gene>
<evidence type="ECO:0000313" key="3">
    <source>
        <dbReference type="Proteomes" id="UP000001027"/>
    </source>
</evidence>
<dbReference type="RefSeq" id="WP_003814843.1">
    <property type="nucleotide sequence ID" value="NC_002927.3"/>
</dbReference>
<accession>A0A0H3LSC5</accession>
<evidence type="ECO:0000313" key="2">
    <source>
        <dbReference type="EMBL" id="CAE34696.1"/>
    </source>
</evidence>
<dbReference type="KEGG" id="bbr:BB4333"/>
<keyword evidence="1" id="KW-0808">Transferase</keyword>
<dbReference type="InterPro" id="IPR044855">
    <property type="entry name" value="CoA-Trfase_III_dom3_sf"/>
</dbReference>
<dbReference type="AlphaFoldDB" id="A0A0H3LSC5"/>
<dbReference type="SUPFAM" id="SSF89796">
    <property type="entry name" value="CoA-transferase family III (CaiB/BaiF)"/>
    <property type="match status" value="1"/>
</dbReference>
<dbReference type="Pfam" id="PF02515">
    <property type="entry name" value="CoA_transf_3"/>
    <property type="match status" value="1"/>
</dbReference>
<name>A0A0H3LSC5_BORBR</name>
<sequence>MTAADATLAAGALSGLRVLDLTDSSEQYCGRLLAQLGADVTLVEPPRGTSTRHRGPFLQGASGPNASLLFNYLNLGKSSVVADLETEQGRATLHALARQADVLIESRAPAENRRLGLDYAALRAVNERLVVTSITPFGQDGPYAGYQGDDLVAMALGGFLYLGGYADREPVGAPGDQALLAAAQFAAVATAIAVWDVERHPADGQGRHIDVSVQESISMGLETAVQFAELEGTVRRRQGGEQRMAGMGVFPCKDGQIYYMAGGVGNGRFWQASTEWLLDEQVPRAAELQAPEWWDRDFISTSEAKTRFYEIFTPFSLARTKAELYEQAQQRRLPLCPMNTPADVVESTQLAHRNFFTEAAIPSLRAAFRIPGAPFQMSATPCAAHRVAPELPAEVHAE</sequence>
<organism evidence="2 3">
    <name type="scientific">Bordetella bronchiseptica (strain ATCC BAA-588 / NCTC 13252 / RB50)</name>
    <name type="common">Alcaligenes bronchisepticus</name>
    <dbReference type="NCBI Taxonomy" id="257310"/>
    <lineage>
        <taxon>Bacteria</taxon>
        <taxon>Pseudomonadati</taxon>
        <taxon>Pseudomonadota</taxon>
        <taxon>Betaproteobacteria</taxon>
        <taxon>Burkholderiales</taxon>
        <taxon>Alcaligenaceae</taxon>
        <taxon>Bordetella</taxon>
    </lineage>
</organism>
<dbReference type="PANTHER" id="PTHR48207:SF3">
    <property type="entry name" value="SUCCINATE--HYDROXYMETHYLGLUTARATE COA-TRANSFERASE"/>
    <property type="match status" value="1"/>
</dbReference>
<dbReference type="InterPro" id="IPR050483">
    <property type="entry name" value="CoA-transferase_III_domain"/>
</dbReference>
<dbReference type="eggNOG" id="COG1804">
    <property type="taxonomic scope" value="Bacteria"/>
</dbReference>
<evidence type="ECO:0000256" key="1">
    <source>
        <dbReference type="ARBA" id="ARBA00022679"/>
    </source>
</evidence>
<dbReference type="Proteomes" id="UP000001027">
    <property type="component" value="Chromosome"/>
</dbReference>
<dbReference type="HOGENOM" id="CLU_033975_2_3_4"/>
<dbReference type="InterPro" id="IPR023606">
    <property type="entry name" value="CoA-Trfase_III_dom_1_sf"/>
</dbReference>
<dbReference type="GO" id="GO:0008410">
    <property type="term" value="F:CoA-transferase activity"/>
    <property type="evidence" value="ECO:0007669"/>
    <property type="project" value="TreeGrafter"/>
</dbReference>
<proteinExistence type="predicted"/>
<dbReference type="PANTHER" id="PTHR48207">
    <property type="entry name" value="SUCCINATE--HYDROXYMETHYLGLUTARATE COA-TRANSFERASE"/>
    <property type="match status" value="1"/>
</dbReference>
<dbReference type="Gene3D" id="3.30.1540.10">
    <property type="entry name" value="formyl-coa transferase, domain 3"/>
    <property type="match status" value="1"/>
</dbReference>
<reference evidence="2 3" key="1">
    <citation type="journal article" date="2003" name="Nat. Genet.">
        <title>Comparative analysis of the genome sequences of Bordetella pertussis, Bordetella parapertussis and Bordetella bronchiseptica.</title>
        <authorList>
            <person name="Parkhill J."/>
            <person name="Sebaihia M."/>
            <person name="Preston A."/>
            <person name="Murphy L.D."/>
            <person name="Thomson N.R."/>
            <person name="Harris D.E."/>
            <person name="Holden M.T.G."/>
            <person name="Churcher C.M."/>
            <person name="Bentley S.D."/>
            <person name="Mungall K.L."/>
            <person name="Cerdeno-Tarraga A.-M."/>
            <person name="Temple L."/>
            <person name="James K.D."/>
            <person name="Harris B."/>
            <person name="Quail M.A."/>
            <person name="Achtman M."/>
            <person name="Atkin R."/>
            <person name="Baker S."/>
            <person name="Basham D."/>
            <person name="Bason N."/>
            <person name="Cherevach I."/>
            <person name="Chillingworth T."/>
            <person name="Collins M."/>
            <person name="Cronin A."/>
            <person name="Davis P."/>
            <person name="Doggett J."/>
            <person name="Feltwell T."/>
            <person name="Goble A."/>
            <person name="Hamlin N."/>
            <person name="Hauser H."/>
            <person name="Holroyd S."/>
            <person name="Jagels K."/>
            <person name="Leather S."/>
            <person name="Moule S."/>
            <person name="Norberczak H."/>
            <person name="O'Neil S."/>
            <person name="Ormond D."/>
            <person name="Price C."/>
            <person name="Rabbinowitsch E."/>
            <person name="Rutter S."/>
            <person name="Sanders M."/>
            <person name="Saunders D."/>
            <person name="Seeger K."/>
            <person name="Sharp S."/>
            <person name="Simmonds M."/>
            <person name="Skelton J."/>
            <person name="Squares R."/>
            <person name="Squares S."/>
            <person name="Stevens K."/>
            <person name="Unwin L."/>
            <person name="Whitehead S."/>
            <person name="Barrell B.G."/>
            <person name="Maskell D.J."/>
        </authorList>
    </citation>
    <scope>NUCLEOTIDE SEQUENCE [LARGE SCALE GENOMIC DNA]</scope>
    <source>
        <strain evidence="2 3">ATCC BAA-588 / NCTC 13252 / RB50</strain>
    </source>
</reference>
<dbReference type="Gene3D" id="3.40.50.10540">
    <property type="entry name" value="Crotonobetainyl-coa:carnitine coa-transferase, domain 1"/>
    <property type="match status" value="1"/>
</dbReference>
<dbReference type="InterPro" id="IPR003673">
    <property type="entry name" value="CoA-Trfase_fam_III"/>
</dbReference>